<evidence type="ECO:0000313" key="1">
    <source>
        <dbReference type="Ensembl" id="ENSPKIP00000018221.1"/>
    </source>
</evidence>
<keyword evidence="2" id="KW-1185">Reference proteome</keyword>
<reference evidence="1" key="1">
    <citation type="submission" date="2025-08" db="UniProtKB">
        <authorList>
            <consortium name="Ensembl"/>
        </authorList>
    </citation>
    <scope>IDENTIFICATION</scope>
</reference>
<dbReference type="Ensembl" id="ENSPKIT00000042751.1">
    <property type="protein sequence ID" value="ENSPKIP00000018221.1"/>
    <property type="gene ID" value="ENSPKIG00000003863.1"/>
</dbReference>
<evidence type="ECO:0000313" key="2">
    <source>
        <dbReference type="Proteomes" id="UP000261540"/>
    </source>
</evidence>
<reference evidence="1" key="2">
    <citation type="submission" date="2025-09" db="UniProtKB">
        <authorList>
            <consortium name="Ensembl"/>
        </authorList>
    </citation>
    <scope>IDENTIFICATION</scope>
</reference>
<accession>A0A3B3RKI8</accession>
<dbReference type="STRING" id="1676925.ENSPKIP00000018221"/>
<dbReference type="GeneTree" id="ENSGT01020000230633"/>
<dbReference type="PANTHER" id="PTHR15249">
    <property type="entry name" value="TRAF FAMILY MEMBER-ASSOCIATED NF-KAPPA-B ACTIVATOR"/>
    <property type="match status" value="1"/>
</dbReference>
<dbReference type="PANTHER" id="PTHR15249:SF0">
    <property type="entry name" value="TRAF FAMILY MEMBER-ASSOCIATED NF-KAPPA-B ACTIVATOR"/>
    <property type="match status" value="1"/>
</dbReference>
<dbReference type="GO" id="GO:0043124">
    <property type="term" value="P:negative regulation of canonical NF-kappaB signal transduction"/>
    <property type="evidence" value="ECO:0007669"/>
    <property type="project" value="InterPro"/>
</dbReference>
<dbReference type="AlphaFoldDB" id="A0A3B3RKI8"/>
<protein>
    <submittedName>
        <fullName evidence="1">Uncharacterized LOC111855013</fullName>
    </submittedName>
</protein>
<proteinExistence type="predicted"/>
<organism evidence="1 2">
    <name type="scientific">Paramormyrops kingsleyae</name>
    <dbReference type="NCBI Taxonomy" id="1676925"/>
    <lineage>
        <taxon>Eukaryota</taxon>
        <taxon>Metazoa</taxon>
        <taxon>Chordata</taxon>
        <taxon>Craniata</taxon>
        <taxon>Vertebrata</taxon>
        <taxon>Euteleostomi</taxon>
        <taxon>Actinopterygii</taxon>
        <taxon>Neopterygii</taxon>
        <taxon>Teleostei</taxon>
        <taxon>Osteoglossocephala</taxon>
        <taxon>Osteoglossomorpha</taxon>
        <taxon>Osteoglossiformes</taxon>
        <taxon>Mormyridae</taxon>
        <taxon>Paramormyrops</taxon>
    </lineage>
</organism>
<name>A0A3B3RKI8_9TELE</name>
<dbReference type="InterPro" id="IPR039669">
    <property type="entry name" value="TANK"/>
</dbReference>
<sequence length="250" mass="27860">MSCMNIFCHQSFKYTSPMEEAYRDLYMEFLRLRSLCLKQAALLSKLMEMLKQQQAVSHIPNVSEEVKVSLPVQCMEEEHKSEGSRMPLGIHPHPADLLLTSPVAGSCSGASYPLAEGLNRLHLQVAESPNIRPVEVHKIATMGPLGAARGNTAPTAVLADLMREEQRLRETPNNFGAFANHAMEHEQKPPTQRRWMNSSFLNSEMLSQAGGLLMSEVALQSQVCEFCRAVFPGNTTTIGEFLRHLNTHVT</sequence>
<dbReference type="Proteomes" id="UP000261540">
    <property type="component" value="Unplaced"/>
</dbReference>